<evidence type="ECO:0000313" key="3">
    <source>
        <dbReference type="EMBL" id="MFK4753157.1"/>
    </source>
</evidence>
<dbReference type="InterPro" id="IPR049191">
    <property type="entry name" value="SutA_RBD"/>
</dbReference>
<gene>
    <name evidence="3" type="ORF">WG929_12110</name>
</gene>
<accession>A0ABW8NJV1</accession>
<evidence type="ECO:0000259" key="2">
    <source>
        <dbReference type="Pfam" id="PF20661"/>
    </source>
</evidence>
<proteinExistence type="predicted"/>
<keyword evidence="4" id="KW-1185">Reference proteome</keyword>
<comment type="caution">
    <text evidence="3">The sequence shown here is derived from an EMBL/GenBank/DDBJ whole genome shotgun (WGS) entry which is preliminary data.</text>
</comment>
<sequence>MKRPTKTEIRQQLNDEVEQYLQEGGEVNEVARGATGLQNGRYDERSMAFEKPKEERTPVPEVLQAIDQRRDSQRKPKRPAAAASQPRRRPRKKIIYDDFGEPLRIVWE</sequence>
<evidence type="ECO:0000313" key="4">
    <source>
        <dbReference type="Proteomes" id="UP001620597"/>
    </source>
</evidence>
<reference evidence="3 4" key="1">
    <citation type="submission" date="2024-03" db="EMBL/GenBank/DDBJ databases">
        <title>High-quality draft genome sequence of Oceanobacter sp. wDCs-4.</title>
        <authorList>
            <person name="Dong C."/>
        </authorList>
    </citation>
    <scope>NUCLEOTIDE SEQUENCE [LARGE SCALE GENOMIC DNA]</scope>
    <source>
        <strain evidence="4">wDCs-4</strain>
    </source>
</reference>
<protein>
    <recommendedName>
        <fullName evidence="2">Transcriptional regulator SutA RNAP-binding domain-containing protein</fullName>
    </recommendedName>
</protein>
<feature type="region of interest" description="Disordered" evidence="1">
    <location>
        <begin position="67"/>
        <end position="93"/>
    </location>
</feature>
<dbReference type="Pfam" id="PF20661">
    <property type="entry name" value="SutA-RBD"/>
    <property type="match status" value="1"/>
</dbReference>
<dbReference type="EMBL" id="JBBKTX010000014">
    <property type="protein sequence ID" value="MFK4753157.1"/>
    <property type="molecule type" value="Genomic_DNA"/>
</dbReference>
<organism evidence="3 4">
    <name type="scientific">Oceanobacter antarcticus</name>
    <dbReference type="NCBI Taxonomy" id="3133425"/>
    <lineage>
        <taxon>Bacteria</taxon>
        <taxon>Pseudomonadati</taxon>
        <taxon>Pseudomonadota</taxon>
        <taxon>Gammaproteobacteria</taxon>
        <taxon>Oceanospirillales</taxon>
        <taxon>Oceanospirillaceae</taxon>
        <taxon>Oceanobacter</taxon>
    </lineage>
</organism>
<name>A0ABW8NJV1_9GAMM</name>
<dbReference type="Proteomes" id="UP001620597">
    <property type="component" value="Unassembled WGS sequence"/>
</dbReference>
<dbReference type="RefSeq" id="WP_416206236.1">
    <property type="nucleotide sequence ID" value="NZ_JBBKTX010000014.1"/>
</dbReference>
<feature type="domain" description="Transcriptional regulator SutA RNAP-binding" evidence="2">
    <location>
        <begin position="4"/>
        <end position="38"/>
    </location>
</feature>
<evidence type="ECO:0000256" key="1">
    <source>
        <dbReference type="SAM" id="MobiDB-lite"/>
    </source>
</evidence>